<evidence type="ECO:0000313" key="1">
    <source>
        <dbReference type="EMBL" id="RSH86398.1"/>
    </source>
</evidence>
<keyword evidence="2" id="KW-1185">Reference proteome</keyword>
<dbReference type="EMBL" id="RSCE01000002">
    <property type="protein sequence ID" value="RSH86398.1"/>
    <property type="molecule type" value="Genomic_DNA"/>
</dbReference>
<organism evidence="1 2">
    <name type="scientific">Apiotrichum porosum</name>
    <dbReference type="NCBI Taxonomy" id="105984"/>
    <lineage>
        <taxon>Eukaryota</taxon>
        <taxon>Fungi</taxon>
        <taxon>Dikarya</taxon>
        <taxon>Basidiomycota</taxon>
        <taxon>Agaricomycotina</taxon>
        <taxon>Tremellomycetes</taxon>
        <taxon>Trichosporonales</taxon>
        <taxon>Trichosporonaceae</taxon>
        <taxon>Apiotrichum</taxon>
    </lineage>
</organism>
<dbReference type="AlphaFoldDB" id="A0A427Y5P5"/>
<comment type="caution">
    <text evidence="1">The sequence shown here is derived from an EMBL/GenBank/DDBJ whole genome shotgun (WGS) entry which is preliminary data.</text>
</comment>
<evidence type="ECO:0008006" key="3">
    <source>
        <dbReference type="Google" id="ProtNLM"/>
    </source>
</evidence>
<reference evidence="1 2" key="1">
    <citation type="submission" date="2018-11" db="EMBL/GenBank/DDBJ databases">
        <title>Genome sequence of Apiotrichum porosum DSM 27194.</title>
        <authorList>
            <person name="Aliyu H."/>
            <person name="Gorte O."/>
            <person name="Ochsenreither K."/>
        </authorList>
    </citation>
    <scope>NUCLEOTIDE SEQUENCE [LARGE SCALE GENOMIC DNA]</scope>
    <source>
        <strain evidence="1 2">DSM 27194</strain>
    </source>
</reference>
<protein>
    <recommendedName>
        <fullName evidence="3">F-box domain-containing protein</fullName>
    </recommendedName>
</protein>
<proteinExistence type="predicted"/>
<accession>A0A427Y5P5</accession>
<dbReference type="RefSeq" id="XP_028479183.1">
    <property type="nucleotide sequence ID" value="XM_028620211.1"/>
</dbReference>
<dbReference type="Proteomes" id="UP000279236">
    <property type="component" value="Unassembled WGS sequence"/>
</dbReference>
<name>A0A427Y5P5_9TREE</name>
<gene>
    <name evidence="1" type="ORF">EHS24_004648</name>
</gene>
<sequence length="71" mass="8397">MRRVRIDHVGFPHIIETILVNASPELLVAFRNTNRHFRNHVSKLTDHNEISCFDSADRESQPQQDDFIEWP</sequence>
<dbReference type="GeneID" id="39589191"/>
<evidence type="ECO:0000313" key="2">
    <source>
        <dbReference type="Proteomes" id="UP000279236"/>
    </source>
</evidence>